<keyword evidence="4" id="KW-0548">Nucleotidyltransferase</keyword>
<evidence type="ECO:0000256" key="8">
    <source>
        <dbReference type="ARBA" id="ARBA00049244"/>
    </source>
</evidence>
<reference evidence="11 12" key="1">
    <citation type="submission" date="2017-02" db="EMBL/GenBank/DDBJ databases">
        <authorList>
            <person name="Peterson S.W."/>
        </authorList>
    </citation>
    <scope>NUCLEOTIDE SEQUENCE [LARGE SCALE GENOMIC DNA]</scope>
    <source>
        <strain evidence="11 12">ATCC 17233</strain>
    </source>
</reference>
<dbReference type="GO" id="GO:0003887">
    <property type="term" value="F:DNA-directed DNA polymerase activity"/>
    <property type="evidence" value="ECO:0007669"/>
    <property type="project" value="UniProtKB-KW"/>
</dbReference>
<keyword evidence="5" id="KW-0235">DNA replication</keyword>
<dbReference type="InterPro" id="IPR027417">
    <property type="entry name" value="P-loop_NTPase"/>
</dbReference>
<name>A0A1T4LBI3_9FIRM</name>
<proteinExistence type="inferred from homology"/>
<evidence type="ECO:0000259" key="10">
    <source>
        <dbReference type="Pfam" id="PF21694"/>
    </source>
</evidence>
<dbReference type="Pfam" id="PF21694">
    <property type="entry name" value="DNA_pol3_delta_C"/>
    <property type="match status" value="1"/>
</dbReference>
<organism evidence="11 12">
    <name type="scientific">Eubacterium ruminantium</name>
    <dbReference type="NCBI Taxonomy" id="42322"/>
    <lineage>
        <taxon>Bacteria</taxon>
        <taxon>Bacillati</taxon>
        <taxon>Bacillota</taxon>
        <taxon>Clostridia</taxon>
        <taxon>Eubacteriales</taxon>
        <taxon>Eubacteriaceae</taxon>
        <taxon>Eubacterium</taxon>
    </lineage>
</organism>
<dbReference type="PANTHER" id="PTHR34388">
    <property type="entry name" value="DNA POLYMERASE III SUBUNIT DELTA"/>
    <property type="match status" value="1"/>
</dbReference>
<dbReference type="GO" id="GO:0006261">
    <property type="term" value="P:DNA-templated DNA replication"/>
    <property type="evidence" value="ECO:0007669"/>
    <property type="project" value="TreeGrafter"/>
</dbReference>
<keyword evidence="6" id="KW-0239">DNA-directed DNA polymerase</keyword>
<evidence type="ECO:0000256" key="6">
    <source>
        <dbReference type="ARBA" id="ARBA00022932"/>
    </source>
</evidence>
<dbReference type="InterPro" id="IPR008921">
    <property type="entry name" value="DNA_pol3_clamp-load_cplx_C"/>
</dbReference>
<protein>
    <recommendedName>
        <fullName evidence="2">DNA polymerase III subunit delta</fullName>
        <ecNumber evidence="1">2.7.7.7</ecNumber>
    </recommendedName>
</protein>
<evidence type="ECO:0000259" key="9">
    <source>
        <dbReference type="Pfam" id="PF06144"/>
    </source>
</evidence>
<evidence type="ECO:0000256" key="2">
    <source>
        <dbReference type="ARBA" id="ARBA00017703"/>
    </source>
</evidence>
<accession>A0A1T4LBI3</accession>
<evidence type="ECO:0000256" key="1">
    <source>
        <dbReference type="ARBA" id="ARBA00012417"/>
    </source>
</evidence>
<dbReference type="Pfam" id="PF06144">
    <property type="entry name" value="DNA_pol3_delta"/>
    <property type="match status" value="1"/>
</dbReference>
<dbReference type="NCBIfam" id="TIGR01128">
    <property type="entry name" value="holA"/>
    <property type="match status" value="1"/>
</dbReference>
<feature type="domain" description="DNA polymerase III delta N-terminal" evidence="9">
    <location>
        <begin position="29"/>
        <end position="141"/>
    </location>
</feature>
<dbReference type="Proteomes" id="UP000189857">
    <property type="component" value="Unassembled WGS sequence"/>
</dbReference>
<evidence type="ECO:0000256" key="3">
    <source>
        <dbReference type="ARBA" id="ARBA00022679"/>
    </source>
</evidence>
<keyword evidence="12" id="KW-1185">Reference proteome</keyword>
<dbReference type="AlphaFoldDB" id="A0A1T4LBI3"/>
<feature type="domain" description="DNA polymerase III delta subunit-like C-terminal" evidence="10">
    <location>
        <begin position="215"/>
        <end position="334"/>
    </location>
</feature>
<dbReference type="InterPro" id="IPR048466">
    <property type="entry name" value="DNA_pol3_delta-like_C"/>
</dbReference>
<dbReference type="RefSeq" id="WP_078786580.1">
    <property type="nucleotide sequence ID" value="NZ_FMTO01000005.1"/>
</dbReference>
<dbReference type="InterPro" id="IPR005790">
    <property type="entry name" value="DNA_polIII_delta"/>
</dbReference>
<dbReference type="Gene3D" id="1.20.272.10">
    <property type="match status" value="1"/>
</dbReference>
<dbReference type="PANTHER" id="PTHR34388:SF1">
    <property type="entry name" value="DNA POLYMERASE III SUBUNIT DELTA"/>
    <property type="match status" value="1"/>
</dbReference>
<dbReference type="EC" id="2.7.7.7" evidence="1"/>
<dbReference type="OrthoDB" id="9775929at2"/>
<evidence type="ECO:0000313" key="11">
    <source>
        <dbReference type="EMBL" id="SJZ52182.1"/>
    </source>
</evidence>
<sequence>MAPKKENPTVASINTLNEHLKSGEFNNIYLLTGTEGYFISQYKHKLLDALTTPDDTMNFNAFSGDKFQENSLIEAMSTMPFFSDHRTILVEATGILKKASDNLISAIEEIPDTTKLIFVETDTDSRLRIYKAIAKHGTVAKFETPDASMLNTWLKKILAQDGASVEDKAVFALINAVGNDMNRLYNEAAKLRAYTIDKKSITVEDVENLCENDAENKVFEMLDAIGDHNANKAISLYSDLEQLKVPSMQTLALVRKRYMQLAQIKMMLKDKEDNSTIARLTGIHPFYLKPQLALAEKYEYKTLLSFADMCSNADLDVKAGRSSDKAAVENLILNLCLS</sequence>
<evidence type="ECO:0000256" key="7">
    <source>
        <dbReference type="ARBA" id="ARBA00034754"/>
    </source>
</evidence>
<gene>
    <name evidence="11" type="ORF">SAMN02745110_00783</name>
</gene>
<dbReference type="EMBL" id="FUXA01000005">
    <property type="protein sequence ID" value="SJZ52182.1"/>
    <property type="molecule type" value="Genomic_DNA"/>
</dbReference>
<keyword evidence="3" id="KW-0808">Transferase</keyword>
<dbReference type="SUPFAM" id="SSF48019">
    <property type="entry name" value="post-AAA+ oligomerization domain-like"/>
    <property type="match status" value="1"/>
</dbReference>
<dbReference type="Gene3D" id="1.10.8.60">
    <property type="match status" value="1"/>
</dbReference>
<dbReference type="SUPFAM" id="SSF52540">
    <property type="entry name" value="P-loop containing nucleoside triphosphate hydrolases"/>
    <property type="match status" value="1"/>
</dbReference>
<dbReference type="GO" id="GO:0003677">
    <property type="term" value="F:DNA binding"/>
    <property type="evidence" value="ECO:0007669"/>
    <property type="project" value="InterPro"/>
</dbReference>
<evidence type="ECO:0000256" key="4">
    <source>
        <dbReference type="ARBA" id="ARBA00022695"/>
    </source>
</evidence>
<dbReference type="InterPro" id="IPR010372">
    <property type="entry name" value="DNA_pol3_delta_N"/>
</dbReference>
<comment type="catalytic activity">
    <reaction evidence="8">
        <text>DNA(n) + a 2'-deoxyribonucleoside 5'-triphosphate = DNA(n+1) + diphosphate</text>
        <dbReference type="Rhea" id="RHEA:22508"/>
        <dbReference type="Rhea" id="RHEA-COMP:17339"/>
        <dbReference type="Rhea" id="RHEA-COMP:17340"/>
        <dbReference type="ChEBI" id="CHEBI:33019"/>
        <dbReference type="ChEBI" id="CHEBI:61560"/>
        <dbReference type="ChEBI" id="CHEBI:173112"/>
        <dbReference type="EC" id="2.7.7.7"/>
    </reaction>
</comment>
<evidence type="ECO:0000256" key="5">
    <source>
        <dbReference type="ARBA" id="ARBA00022705"/>
    </source>
</evidence>
<comment type="similarity">
    <text evidence="7">Belongs to the DNA polymerase HolA subunit family.</text>
</comment>
<dbReference type="Gene3D" id="3.40.50.300">
    <property type="entry name" value="P-loop containing nucleotide triphosphate hydrolases"/>
    <property type="match status" value="1"/>
</dbReference>
<evidence type="ECO:0000313" key="12">
    <source>
        <dbReference type="Proteomes" id="UP000189857"/>
    </source>
</evidence>
<dbReference type="GO" id="GO:0009360">
    <property type="term" value="C:DNA polymerase III complex"/>
    <property type="evidence" value="ECO:0007669"/>
    <property type="project" value="InterPro"/>
</dbReference>